<evidence type="ECO:0000313" key="3">
    <source>
        <dbReference type="Proteomes" id="UP000638560"/>
    </source>
</evidence>
<accession>A0ABS0GY52</accession>
<protein>
    <submittedName>
        <fullName evidence="2">Uncharacterized protein</fullName>
    </submittedName>
</protein>
<organism evidence="2 3">
    <name type="scientific">Plantactinospora alkalitolerans</name>
    <dbReference type="NCBI Taxonomy" id="2789879"/>
    <lineage>
        <taxon>Bacteria</taxon>
        <taxon>Bacillati</taxon>
        <taxon>Actinomycetota</taxon>
        <taxon>Actinomycetes</taxon>
        <taxon>Micromonosporales</taxon>
        <taxon>Micromonosporaceae</taxon>
        <taxon>Plantactinospora</taxon>
    </lineage>
</organism>
<feature type="non-terminal residue" evidence="2">
    <location>
        <position position="107"/>
    </location>
</feature>
<feature type="region of interest" description="Disordered" evidence="1">
    <location>
        <begin position="1"/>
        <end position="37"/>
    </location>
</feature>
<dbReference type="Proteomes" id="UP000638560">
    <property type="component" value="Unassembled WGS sequence"/>
</dbReference>
<name>A0ABS0GY52_9ACTN</name>
<proteinExistence type="predicted"/>
<dbReference type="EMBL" id="JADPUN010000171">
    <property type="protein sequence ID" value="MBF9130827.1"/>
    <property type="molecule type" value="Genomic_DNA"/>
</dbReference>
<evidence type="ECO:0000256" key="1">
    <source>
        <dbReference type="SAM" id="MobiDB-lite"/>
    </source>
</evidence>
<reference evidence="2 3" key="1">
    <citation type="submission" date="2020-11" db="EMBL/GenBank/DDBJ databases">
        <title>A novel isolate from a Black sea contaminated sediment with potential to produce alkanes: Plantactinospora alkalitolerans sp. nov.</title>
        <authorList>
            <person name="Carro L."/>
            <person name="Veyisoglu A."/>
            <person name="Guven K."/>
            <person name="Schumann P."/>
            <person name="Klenk H.-P."/>
            <person name="Sahin N."/>
        </authorList>
    </citation>
    <scope>NUCLEOTIDE SEQUENCE [LARGE SCALE GENOMIC DNA]</scope>
    <source>
        <strain evidence="2 3">S1510</strain>
    </source>
</reference>
<gene>
    <name evidence="2" type="ORF">I0C86_17940</name>
</gene>
<comment type="caution">
    <text evidence="2">The sequence shown here is derived from an EMBL/GenBank/DDBJ whole genome shotgun (WGS) entry which is preliminary data.</text>
</comment>
<keyword evidence="3" id="KW-1185">Reference proteome</keyword>
<feature type="compositionally biased region" description="Polar residues" evidence="1">
    <location>
        <begin position="27"/>
        <end position="37"/>
    </location>
</feature>
<evidence type="ECO:0000313" key="2">
    <source>
        <dbReference type="EMBL" id="MBF9130827.1"/>
    </source>
</evidence>
<sequence length="107" mass="11464">MPVDDRSETVNAAKPGTVRSAEVPSTDPASPSEPSRPTNAALLRLTLLLARLWTLVRTGSARLRDAIEPELARLRASGSVLRRAVAGAARPVLVRARRSAAFRAAER</sequence>
<dbReference type="RefSeq" id="WP_196202394.1">
    <property type="nucleotide sequence ID" value="NZ_JADPUN010000171.1"/>
</dbReference>